<keyword evidence="3" id="KW-0143">Chaperone</keyword>
<evidence type="ECO:0000313" key="4">
    <source>
        <dbReference type="EMBL" id="MBS9475728.1"/>
    </source>
</evidence>
<evidence type="ECO:0000313" key="5">
    <source>
        <dbReference type="Proteomes" id="UP001166585"/>
    </source>
</evidence>
<dbReference type="PANTHER" id="PTHR21013:SF10">
    <property type="entry name" value="ATP SYNTHASE MITOCHONDRIAL F1 COMPLEX ASSEMBLY FACTOR 2"/>
    <property type="match status" value="1"/>
</dbReference>
<accession>A0ABS5R233</accession>
<dbReference type="Gene3D" id="1.10.3580.10">
    <property type="entry name" value="ATP12 ATPase"/>
    <property type="match status" value="1"/>
</dbReference>
<dbReference type="PANTHER" id="PTHR21013">
    <property type="entry name" value="ATP SYNTHASE MITOCHONDRIAL F1 COMPLEX ASSEMBLY FACTOR 2/ATP12 PROTEIN, MITOCHONDRIAL PRECURSOR"/>
    <property type="match status" value="1"/>
</dbReference>
<dbReference type="SUPFAM" id="SSF160909">
    <property type="entry name" value="ATP12-like"/>
    <property type="match status" value="1"/>
</dbReference>
<dbReference type="RefSeq" id="WP_213753584.1">
    <property type="nucleotide sequence ID" value="NZ_JAHCQH010000004.1"/>
</dbReference>
<evidence type="ECO:0000256" key="1">
    <source>
        <dbReference type="ARBA" id="ARBA00008231"/>
    </source>
</evidence>
<keyword evidence="2" id="KW-0809">Transit peptide</keyword>
<name>A0ABS5R233_9HYPH</name>
<dbReference type="EMBL" id="JAHCQH010000004">
    <property type="protein sequence ID" value="MBS9475728.1"/>
    <property type="molecule type" value="Genomic_DNA"/>
</dbReference>
<evidence type="ECO:0000256" key="3">
    <source>
        <dbReference type="ARBA" id="ARBA00023186"/>
    </source>
</evidence>
<comment type="caution">
    <text evidence="4">The sequence shown here is derived from an EMBL/GenBank/DDBJ whole genome shotgun (WGS) entry which is preliminary data.</text>
</comment>
<gene>
    <name evidence="4" type="ORF">KIP89_01220</name>
</gene>
<keyword evidence="5" id="KW-1185">Reference proteome</keyword>
<protein>
    <submittedName>
        <fullName evidence="4">ATPase</fullName>
    </submittedName>
</protein>
<dbReference type="Gene3D" id="3.30.2180.10">
    <property type="entry name" value="ATP12-like"/>
    <property type="match status" value="1"/>
</dbReference>
<organism evidence="4 5">
    <name type="scientific">Ancylobacter radicis</name>
    <dbReference type="NCBI Taxonomy" id="2836179"/>
    <lineage>
        <taxon>Bacteria</taxon>
        <taxon>Pseudomonadati</taxon>
        <taxon>Pseudomonadota</taxon>
        <taxon>Alphaproteobacteria</taxon>
        <taxon>Hyphomicrobiales</taxon>
        <taxon>Xanthobacteraceae</taxon>
        <taxon>Ancylobacter</taxon>
    </lineage>
</organism>
<sequence>MSERDTSDLAAKLAAQTAVPRMKRFYTAAGVAPTEDGGFRIELDGRPVRTPGRHIVRVPSLALAEVMAAEWGGQGAFIDPMSMPVTRLVNSALDGVEPNRAEVAAEIVKYAGSDLLCYRTDAPAALVDLQRDLWDPLLDWARAEIGAVFFLSEGVIHVEQPERSLQAIAAYLPDEALRLAALNLMTTLSGSSIIALAVWRGRLSAEDAWRAAHIDEDVQQQIWGTDAEASARRTARFRDFSAAALCLQLIGA</sequence>
<dbReference type="InterPro" id="IPR023335">
    <property type="entry name" value="ATP12_ortho_dom_sf"/>
</dbReference>
<dbReference type="InterPro" id="IPR011419">
    <property type="entry name" value="ATP12_ATP_synth-F1-assembly"/>
</dbReference>
<dbReference type="Pfam" id="PF07542">
    <property type="entry name" value="ATP12"/>
    <property type="match status" value="1"/>
</dbReference>
<proteinExistence type="inferred from homology"/>
<comment type="similarity">
    <text evidence="1">Belongs to the ATP12 family.</text>
</comment>
<dbReference type="InterPro" id="IPR042272">
    <property type="entry name" value="ATP12_ATP_synth-F1-assembly_N"/>
</dbReference>
<dbReference type="Proteomes" id="UP001166585">
    <property type="component" value="Unassembled WGS sequence"/>
</dbReference>
<evidence type="ECO:0000256" key="2">
    <source>
        <dbReference type="ARBA" id="ARBA00022946"/>
    </source>
</evidence>
<reference evidence="4" key="1">
    <citation type="submission" date="2021-05" db="EMBL/GenBank/DDBJ databases">
        <authorList>
            <person name="Sun Q."/>
            <person name="Inoue M."/>
        </authorList>
    </citation>
    <scope>NUCLEOTIDE SEQUENCE</scope>
    <source>
        <strain evidence="4">VKM B-3255</strain>
    </source>
</reference>